<dbReference type="FunFam" id="2.40.30.10:FF:000015">
    <property type="entry name" value="Translation factor GUF1, mitochondrial"/>
    <property type="match status" value="1"/>
</dbReference>
<keyword evidence="14" id="KW-0251">Elongation factor</keyword>
<dbReference type="Proteomes" id="UP000043763">
    <property type="component" value="Unassembled WGS sequence"/>
</dbReference>
<organism evidence="14 15">
    <name type="scientific">Brachyspira suanatina</name>
    <dbReference type="NCBI Taxonomy" id="381802"/>
    <lineage>
        <taxon>Bacteria</taxon>
        <taxon>Pseudomonadati</taxon>
        <taxon>Spirochaetota</taxon>
        <taxon>Spirochaetia</taxon>
        <taxon>Brachyspirales</taxon>
        <taxon>Brachyspiraceae</taxon>
        <taxon>Brachyspira</taxon>
    </lineage>
</organism>
<keyword evidence="7 12" id="KW-0472">Membrane</keyword>
<dbReference type="AlphaFoldDB" id="A0A0G4KAJ0"/>
<comment type="similarity">
    <text evidence="1 12">Belongs to the TRAFAC class translation factor GTPase superfamily. Classic translation factor GTPase family. LepA subfamily.</text>
</comment>
<evidence type="ECO:0000256" key="5">
    <source>
        <dbReference type="ARBA" id="ARBA00022917"/>
    </source>
</evidence>
<dbReference type="GO" id="GO:0005525">
    <property type="term" value="F:GTP binding"/>
    <property type="evidence" value="ECO:0007669"/>
    <property type="project" value="UniProtKB-UniRule"/>
</dbReference>
<reference evidence="15" key="1">
    <citation type="submission" date="2015-04" db="EMBL/GenBank/DDBJ databases">
        <authorList>
            <person name="Mushtaq Mamoona"/>
        </authorList>
    </citation>
    <scope>NUCLEOTIDE SEQUENCE [LARGE SCALE GENOMIC DNA]</scope>
    <source>
        <strain evidence="15">AN4859/03</strain>
    </source>
</reference>
<dbReference type="EC" id="3.6.5.n1" evidence="11 12"/>
<dbReference type="SUPFAM" id="SSF50447">
    <property type="entry name" value="Translation proteins"/>
    <property type="match status" value="1"/>
</dbReference>
<feature type="domain" description="Tr-type G" evidence="13">
    <location>
        <begin position="5"/>
        <end position="187"/>
    </location>
</feature>
<dbReference type="PRINTS" id="PR00315">
    <property type="entry name" value="ELONGATNFCT"/>
</dbReference>
<dbReference type="SUPFAM" id="SSF54980">
    <property type="entry name" value="EF-G C-terminal domain-like"/>
    <property type="match status" value="2"/>
</dbReference>
<dbReference type="FunFam" id="3.30.70.870:FF:000004">
    <property type="entry name" value="Translation factor GUF1, mitochondrial"/>
    <property type="match status" value="1"/>
</dbReference>
<dbReference type="InterPro" id="IPR000795">
    <property type="entry name" value="T_Tr_GTP-bd_dom"/>
</dbReference>
<dbReference type="GeneID" id="44971281"/>
<gene>
    <name evidence="12 14" type="primary">lepA</name>
    <name evidence="14" type="ORF">BRSU_2756</name>
</gene>
<keyword evidence="15" id="KW-1185">Reference proteome</keyword>
<dbReference type="GO" id="GO:0003746">
    <property type="term" value="F:translation elongation factor activity"/>
    <property type="evidence" value="ECO:0007669"/>
    <property type="project" value="UniProtKB-UniRule"/>
</dbReference>
<dbReference type="SUPFAM" id="SSF52540">
    <property type="entry name" value="P-loop containing nucleoside triphosphate hydrolases"/>
    <property type="match status" value="1"/>
</dbReference>
<dbReference type="GeneID" id="63962997"/>
<dbReference type="InterPro" id="IPR027417">
    <property type="entry name" value="P-loop_NTPase"/>
</dbReference>
<dbReference type="CDD" id="cd03709">
    <property type="entry name" value="lepA_C"/>
    <property type="match status" value="1"/>
</dbReference>
<dbReference type="Pfam" id="PF06421">
    <property type="entry name" value="LepA_C"/>
    <property type="match status" value="1"/>
</dbReference>
<evidence type="ECO:0000256" key="6">
    <source>
        <dbReference type="ARBA" id="ARBA00023134"/>
    </source>
</evidence>
<dbReference type="InterPro" id="IPR005225">
    <property type="entry name" value="Small_GTP-bd"/>
</dbReference>
<dbReference type="OrthoDB" id="9804431at2"/>
<dbReference type="Gene3D" id="2.40.30.10">
    <property type="entry name" value="Translation factors"/>
    <property type="match status" value="1"/>
</dbReference>
<protein>
    <recommendedName>
        <fullName evidence="11 12">Elongation factor 4</fullName>
        <shortName evidence="12">EF-4</shortName>
        <ecNumber evidence="11 12">3.6.5.n1</ecNumber>
    </recommendedName>
    <alternativeName>
        <fullName evidence="12">Ribosomal back-translocase LepA</fullName>
    </alternativeName>
</protein>
<dbReference type="InterPro" id="IPR035647">
    <property type="entry name" value="EFG_III/V"/>
</dbReference>
<dbReference type="GO" id="GO:0043022">
    <property type="term" value="F:ribosome binding"/>
    <property type="evidence" value="ECO:0007669"/>
    <property type="project" value="UniProtKB-UniRule"/>
</dbReference>
<comment type="catalytic activity">
    <reaction evidence="8 12">
        <text>GTP + H2O = GDP + phosphate + H(+)</text>
        <dbReference type="Rhea" id="RHEA:19669"/>
        <dbReference type="ChEBI" id="CHEBI:15377"/>
        <dbReference type="ChEBI" id="CHEBI:15378"/>
        <dbReference type="ChEBI" id="CHEBI:37565"/>
        <dbReference type="ChEBI" id="CHEBI:43474"/>
        <dbReference type="ChEBI" id="CHEBI:58189"/>
        <dbReference type="EC" id="3.6.5.n1"/>
    </reaction>
</comment>
<dbReference type="PROSITE" id="PS00301">
    <property type="entry name" value="G_TR_1"/>
    <property type="match status" value="1"/>
</dbReference>
<dbReference type="GO" id="GO:0005886">
    <property type="term" value="C:plasma membrane"/>
    <property type="evidence" value="ECO:0007669"/>
    <property type="project" value="UniProtKB-SubCell"/>
</dbReference>
<dbReference type="EMBL" id="CVLB01000003">
    <property type="protein sequence ID" value="CRF35590.1"/>
    <property type="molecule type" value="Genomic_DNA"/>
</dbReference>
<dbReference type="CDD" id="cd01890">
    <property type="entry name" value="LepA"/>
    <property type="match status" value="1"/>
</dbReference>
<dbReference type="NCBIfam" id="TIGR01393">
    <property type="entry name" value="lepA"/>
    <property type="match status" value="1"/>
</dbReference>
<evidence type="ECO:0000256" key="7">
    <source>
        <dbReference type="ARBA" id="ARBA00023136"/>
    </source>
</evidence>
<dbReference type="InterPro" id="IPR038363">
    <property type="entry name" value="LepA_C_sf"/>
</dbReference>
<dbReference type="GO" id="GO:0003924">
    <property type="term" value="F:GTPase activity"/>
    <property type="evidence" value="ECO:0007669"/>
    <property type="project" value="UniProtKB-UniRule"/>
</dbReference>
<sequence length="603" mass="67759">MSYAEKIRNFCIIAHVDHGKSTLADRIIEHTKAVSSREMKAQILDSMDIERERGITIKSQAVKLSYQAKDGEVYTLNLIDTPGHVDFNYEVSRSLAACEGAILVVDAAQGVEAQTISNFYLAFENNLEIVPVINKIDLPAANIELCKEQMEKEFGVNKDDIVLASAKNDIGIDEILEAVVKMIPAPKDNTNKKTRALIFDSYYDPFRGAVMIVRIFDGSIKKDDKLLLMETKAKYEVEECGTLLLGLKSANGLKSGEVGYIIAGIKNISDIKIGDTITLEEDPSDEPLIGYKEVLPMVFAGIFPAEDEDYTNLQKALEKLKLNDASLVYEPERSIALGFGYRCGFLGLLHLEIVQERLEREFNLNLVITSPSVEVKLKLTNGEEKLIDNPADFPSGQYIEKCYEPFINALIIVPTDYLGNIISLCIDRRGTQTSLTYLDDKRAEIKFDLPLIEVVYDFYDKLKSISRGYASFDYDFSDFRESQIEKIDILVHGEVVDALSFMSHRSNAETRGRQIIEKLKHLIPKHMFQIPLQAAIGGRIIARENISALRKNVTAKCYGGDITRKRKLLEKQKEGKKRMKAIGNVEIPQDAFISVLKTDDNTK</sequence>
<dbReference type="PANTHER" id="PTHR43512">
    <property type="entry name" value="TRANSLATION FACTOR GUF1-RELATED"/>
    <property type="match status" value="1"/>
</dbReference>
<dbReference type="CDD" id="cd16260">
    <property type="entry name" value="EF4_III"/>
    <property type="match status" value="1"/>
</dbReference>
<dbReference type="InterPro" id="IPR031157">
    <property type="entry name" value="G_TR_CS"/>
</dbReference>
<dbReference type="InterPro" id="IPR006297">
    <property type="entry name" value="EF-4"/>
</dbReference>
<keyword evidence="6 12" id="KW-0342">GTP-binding</keyword>
<dbReference type="Gene3D" id="3.30.70.2570">
    <property type="entry name" value="Elongation factor 4, C-terminal domain"/>
    <property type="match status" value="1"/>
</dbReference>
<evidence type="ECO:0000256" key="4">
    <source>
        <dbReference type="ARBA" id="ARBA00022801"/>
    </source>
</evidence>
<comment type="similarity">
    <text evidence="10">Belongs to the GTP-binding elongation factor family. LepA subfamily.</text>
</comment>
<dbReference type="InterPro" id="IPR035654">
    <property type="entry name" value="LepA_IV"/>
</dbReference>
<evidence type="ECO:0000259" key="13">
    <source>
        <dbReference type="PROSITE" id="PS51722"/>
    </source>
</evidence>
<dbReference type="GO" id="GO:0045727">
    <property type="term" value="P:positive regulation of translation"/>
    <property type="evidence" value="ECO:0007669"/>
    <property type="project" value="UniProtKB-UniRule"/>
</dbReference>
<feature type="binding site" evidence="12">
    <location>
        <begin position="17"/>
        <end position="22"/>
    </location>
    <ligand>
        <name>GTP</name>
        <dbReference type="ChEBI" id="CHEBI:37565"/>
    </ligand>
</feature>
<name>A0A0G4KAJ0_9SPIR</name>
<keyword evidence="4 12" id="KW-0378">Hydrolase</keyword>
<dbReference type="Pfam" id="PF00679">
    <property type="entry name" value="EFG_C"/>
    <property type="match status" value="1"/>
</dbReference>
<dbReference type="RefSeq" id="WP_012671408.1">
    <property type="nucleotide sequence ID" value="NZ_CVLB01000003.1"/>
</dbReference>
<comment type="function">
    <text evidence="9 12">Required for accurate and efficient protein synthesis under certain stress conditions. May act as a fidelity factor of the translation reaction, by catalyzing a one-codon backward translocation of tRNAs on improperly translocated ribosomes. Back-translocation proceeds from a post-translocation (POST) complex to a pre-translocation (PRE) complex, thus giving elongation factor G a second chance to translocate the tRNAs correctly. Binds to ribosomes in a GTP-dependent manner.</text>
</comment>
<dbReference type="HAMAP" id="MF_00071">
    <property type="entry name" value="LepA"/>
    <property type="match status" value="1"/>
</dbReference>
<keyword evidence="2 12" id="KW-1003">Cell membrane</keyword>
<keyword evidence="5 12" id="KW-0648">Protein biosynthesis</keyword>
<evidence type="ECO:0000256" key="11">
    <source>
        <dbReference type="ARBA" id="ARBA00066744"/>
    </source>
</evidence>
<evidence type="ECO:0000256" key="9">
    <source>
        <dbReference type="ARBA" id="ARBA00057626"/>
    </source>
</evidence>
<dbReference type="InterPro" id="IPR004161">
    <property type="entry name" value="EFTu-like_2"/>
</dbReference>
<dbReference type="InterPro" id="IPR013842">
    <property type="entry name" value="LepA_CTD"/>
</dbReference>
<dbReference type="Gene3D" id="3.40.50.300">
    <property type="entry name" value="P-loop containing nucleotide triphosphate hydrolases"/>
    <property type="match status" value="1"/>
</dbReference>
<evidence type="ECO:0000313" key="14">
    <source>
        <dbReference type="EMBL" id="CRF35590.1"/>
    </source>
</evidence>
<evidence type="ECO:0000256" key="2">
    <source>
        <dbReference type="ARBA" id="ARBA00022475"/>
    </source>
</evidence>
<dbReference type="Gene3D" id="3.30.70.870">
    <property type="entry name" value="Elongation Factor G (Translational Gtpase), domain 3"/>
    <property type="match status" value="1"/>
</dbReference>
<dbReference type="PANTHER" id="PTHR43512:SF4">
    <property type="entry name" value="TRANSLATION FACTOR GUF1 HOMOLOG, CHLOROPLASTIC"/>
    <property type="match status" value="1"/>
</dbReference>
<dbReference type="InterPro" id="IPR009000">
    <property type="entry name" value="Transl_B-barrel_sf"/>
</dbReference>
<dbReference type="NCBIfam" id="TIGR00231">
    <property type="entry name" value="small_GTP"/>
    <property type="match status" value="1"/>
</dbReference>
<evidence type="ECO:0000256" key="1">
    <source>
        <dbReference type="ARBA" id="ARBA00005454"/>
    </source>
</evidence>
<proteinExistence type="inferred from homology"/>
<comment type="subcellular location">
    <subcellularLocation>
        <location evidence="12">Cell membrane</location>
        <topology evidence="12">Peripheral membrane protein</topology>
        <orientation evidence="12">Cytoplasmic side</orientation>
    </subcellularLocation>
</comment>
<dbReference type="InterPro" id="IPR000640">
    <property type="entry name" value="EFG_V-like"/>
</dbReference>
<evidence type="ECO:0000256" key="8">
    <source>
        <dbReference type="ARBA" id="ARBA00050293"/>
    </source>
</evidence>
<evidence type="ECO:0000256" key="12">
    <source>
        <dbReference type="HAMAP-Rule" id="MF_00071"/>
    </source>
</evidence>
<dbReference type="Pfam" id="PF00009">
    <property type="entry name" value="GTP_EFTU"/>
    <property type="match status" value="1"/>
</dbReference>
<keyword evidence="3 12" id="KW-0547">Nucleotide-binding</keyword>
<dbReference type="FunFam" id="3.30.70.2570:FF:000001">
    <property type="entry name" value="Translation factor GUF1, mitochondrial"/>
    <property type="match status" value="1"/>
</dbReference>
<feature type="binding site" evidence="12">
    <location>
        <begin position="134"/>
        <end position="137"/>
    </location>
    <ligand>
        <name>GTP</name>
        <dbReference type="ChEBI" id="CHEBI:37565"/>
    </ligand>
</feature>
<dbReference type="Gene3D" id="3.30.70.240">
    <property type="match status" value="1"/>
</dbReference>
<dbReference type="FunFam" id="3.40.50.300:FF:000078">
    <property type="entry name" value="Elongation factor 4"/>
    <property type="match status" value="1"/>
</dbReference>
<dbReference type="CDD" id="cd03699">
    <property type="entry name" value="EF4_II"/>
    <property type="match status" value="1"/>
</dbReference>
<accession>A0A0G4KAJ0</accession>
<dbReference type="Pfam" id="PF03144">
    <property type="entry name" value="GTP_EFTU_D2"/>
    <property type="match status" value="1"/>
</dbReference>
<evidence type="ECO:0000256" key="10">
    <source>
        <dbReference type="ARBA" id="ARBA00061052"/>
    </source>
</evidence>
<dbReference type="PROSITE" id="PS51722">
    <property type="entry name" value="G_TR_2"/>
    <property type="match status" value="1"/>
</dbReference>
<evidence type="ECO:0000313" key="15">
    <source>
        <dbReference type="Proteomes" id="UP000043763"/>
    </source>
</evidence>
<evidence type="ECO:0000256" key="3">
    <source>
        <dbReference type="ARBA" id="ARBA00022741"/>
    </source>
</evidence>
<dbReference type="FunFam" id="3.30.70.240:FF:000007">
    <property type="entry name" value="Translation factor GUF1, mitochondrial"/>
    <property type="match status" value="1"/>
</dbReference>